<feature type="domain" description="Thioredoxin" evidence="2">
    <location>
        <begin position="12"/>
        <end position="99"/>
    </location>
</feature>
<sequence length="480" mass="54926">MAKRGGQLHVDVSNDDEWDAVLLRDGLLVVDIYSDWCGPCSGMSANLKKIKLEVAGDSMVMVLAKCDKITALERFRLKSEPTWMFISKGKMTNLIFGTNAPEITRIVLSEVAKEQHAADTGLDQREKLEISQLHPIEVGRFEEAMLAKKLAIEKEEARRLKNIYDRKRKECMNILNNLALGVILVFPCATNKYTDCVNDFVKEASCSIFATERAEITMELLDEMFYFYDKEEPAFDEITLEEILTKKSVLVAIKGSHSADTSNFEALMCHIVYGKNSQGPPGDRYCFYEKTTCEVEDEETGEVQLLPGVWIPHSAFIRATMLRLFFHKFTENFEIPDPGPTPPHYAMVFDTNKIKDALHCMSKWPKQILHYGFFTNENPAEAELVAKSVQRLELPDYRAKRTYEEKLVMAVSKKKSELLLDLIELEPVYMSMTTEDGEKDREMFFPDDYADSLPDEELVYIEPPEEEMPEEEEEEGMEGD</sequence>
<dbReference type="InterPro" id="IPR036249">
    <property type="entry name" value="Thioredoxin-like_sf"/>
</dbReference>
<dbReference type="InterPro" id="IPR017937">
    <property type="entry name" value="Thioredoxin_CS"/>
</dbReference>
<dbReference type="PANTHER" id="PTHR46135:SF3">
    <property type="entry name" value="NME_NM23 FAMILY MEMBER 8"/>
    <property type="match status" value="1"/>
</dbReference>
<evidence type="ECO:0000313" key="5">
    <source>
        <dbReference type="Proteomes" id="UP001153712"/>
    </source>
</evidence>
<dbReference type="Pfam" id="PF00085">
    <property type="entry name" value="Thioredoxin"/>
    <property type="match status" value="1"/>
</dbReference>
<dbReference type="Pfam" id="PF15928">
    <property type="entry name" value="DUF4746"/>
    <property type="match status" value="1"/>
</dbReference>
<proteinExistence type="predicted"/>
<name>A0A9N9XPX3_PHYSR</name>
<dbReference type="SUPFAM" id="SSF52833">
    <property type="entry name" value="Thioredoxin-like"/>
    <property type="match status" value="1"/>
</dbReference>
<evidence type="ECO:0000259" key="3">
    <source>
        <dbReference type="Pfam" id="PF15928"/>
    </source>
</evidence>
<evidence type="ECO:0000259" key="2">
    <source>
        <dbReference type="Pfam" id="PF00085"/>
    </source>
</evidence>
<evidence type="ECO:0000256" key="1">
    <source>
        <dbReference type="SAM" id="MobiDB-lite"/>
    </source>
</evidence>
<dbReference type="AlphaFoldDB" id="A0A9N9XPX3"/>
<gene>
    <name evidence="4" type="ORF">PHYEVI_LOCUS9046</name>
</gene>
<reference evidence="4" key="1">
    <citation type="submission" date="2022-01" db="EMBL/GenBank/DDBJ databases">
        <authorList>
            <person name="King R."/>
        </authorList>
    </citation>
    <scope>NUCLEOTIDE SEQUENCE</scope>
</reference>
<dbReference type="OrthoDB" id="10263751at2759"/>
<dbReference type="EMBL" id="OU900099">
    <property type="protein sequence ID" value="CAG9862740.1"/>
    <property type="molecule type" value="Genomic_DNA"/>
</dbReference>
<feature type="region of interest" description="Disordered" evidence="1">
    <location>
        <begin position="460"/>
        <end position="480"/>
    </location>
</feature>
<dbReference type="InterPro" id="IPR013766">
    <property type="entry name" value="Thioredoxin_domain"/>
</dbReference>
<dbReference type="PANTHER" id="PTHR46135">
    <property type="entry name" value="NME/NM23 FAMILY MEMBER 8"/>
    <property type="match status" value="1"/>
</dbReference>
<dbReference type="InterPro" id="IPR051766">
    <property type="entry name" value="TXND_domain-containing"/>
</dbReference>
<dbReference type="Proteomes" id="UP001153712">
    <property type="component" value="Chromosome 6"/>
</dbReference>
<dbReference type="Gene3D" id="3.40.30.10">
    <property type="entry name" value="Glutaredoxin"/>
    <property type="match status" value="1"/>
</dbReference>
<protein>
    <submittedName>
        <fullName evidence="4">Uncharacterized protein</fullName>
    </submittedName>
</protein>
<feature type="domain" description="DUF4746" evidence="3">
    <location>
        <begin position="295"/>
        <end position="457"/>
    </location>
</feature>
<dbReference type="InterPro" id="IPR031827">
    <property type="entry name" value="DUF4746"/>
</dbReference>
<organism evidence="4 5">
    <name type="scientific">Phyllotreta striolata</name>
    <name type="common">Striped flea beetle</name>
    <name type="synonym">Crioceris striolata</name>
    <dbReference type="NCBI Taxonomy" id="444603"/>
    <lineage>
        <taxon>Eukaryota</taxon>
        <taxon>Metazoa</taxon>
        <taxon>Ecdysozoa</taxon>
        <taxon>Arthropoda</taxon>
        <taxon>Hexapoda</taxon>
        <taxon>Insecta</taxon>
        <taxon>Pterygota</taxon>
        <taxon>Neoptera</taxon>
        <taxon>Endopterygota</taxon>
        <taxon>Coleoptera</taxon>
        <taxon>Polyphaga</taxon>
        <taxon>Cucujiformia</taxon>
        <taxon>Chrysomeloidea</taxon>
        <taxon>Chrysomelidae</taxon>
        <taxon>Galerucinae</taxon>
        <taxon>Alticini</taxon>
        <taxon>Phyllotreta</taxon>
    </lineage>
</organism>
<keyword evidence="5" id="KW-1185">Reference proteome</keyword>
<dbReference type="PROSITE" id="PS00194">
    <property type="entry name" value="THIOREDOXIN_1"/>
    <property type="match status" value="1"/>
</dbReference>
<evidence type="ECO:0000313" key="4">
    <source>
        <dbReference type="EMBL" id="CAG9862740.1"/>
    </source>
</evidence>
<accession>A0A9N9XPX3</accession>